<evidence type="ECO:0000256" key="1">
    <source>
        <dbReference type="ARBA" id="ARBA00004123"/>
    </source>
</evidence>
<evidence type="ECO:0000256" key="3">
    <source>
        <dbReference type="ARBA" id="ARBA00023015"/>
    </source>
</evidence>
<evidence type="ECO:0000313" key="8">
    <source>
        <dbReference type="Proteomes" id="UP000801864"/>
    </source>
</evidence>
<gene>
    <name evidence="7" type="ORF">CFAM422_007025</name>
</gene>
<proteinExistence type="predicted"/>
<keyword evidence="5" id="KW-0539">Nucleus</keyword>
<keyword evidence="3" id="KW-0805">Transcription regulation</keyword>
<keyword evidence="8" id="KW-1185">Reference proteome</keyword>
<feature type="domain" description="Xylanolytic transcriptional activator regulatory" evidence="6">
    <location>
        <begin position="74"/>
        <end position="219"/>
    </location>
</feature>
<dbReference type="InterPro" id="IPR007219">
    <property type="entry name" value="XnlR_reg_dom"/>
</dbReference>
<evidence type="ECO:0000256" key="2">
    <source>
        <dbReference type="ARBA" id="ARBA00022723"/>
    </source>
</evidence>
<dbReference type="Pfam" id="PF04082">
    <property type="entry name" value="Fungal_trans"/>
    <property type="match status" value="1"/>
</dbReference>
<dbReference type="GO" id="GO:0006351">
    <property type="term" value="P:DNA-templated transcription"/>
    <property type="evidence" value="ECO:0007669"/>
    <property type="project" value="InterPro"/>
</dbReference>
<dbReference type="GO" id="GO:0000981">
    <property type="term" value="F:DNA-binding transcription factor activity, RNA polymerase II-specific"/>
    <property type="evidence" value="ECO:0007669"/>
    <property type="project" value="InterPro"/>
</dbReference>
<evidence type="ECO:0000313" key="7">
    <source>
        <dbReference type="EMBL" id="KAF3070072.1"/>
    </source>
</evidence>
<dbReference type="GO" id="GO:0008270">
    <property type="term" value="F:zinc ion binding"/>
    <property type="evidence" value="ECO:0007669"/>
    <property type="project" value="InterPro"/>
</dbReference>
<evidence type="ECO:0000259" key="6">
    <source>
        <dbReference type="Pfam" id="PF04082"/>
    </source>
</evidence>
<dbReference type="GO" id="GO:0005634">
    <property type="term" value="C:nucleus"/>
    <property type="evidence" value="ECO:0007669"/>
    <property type="project" value="UniProtKB-SubCell"/>
</dbReference>
<comment type="subcellular location">
    <subcellularLocation>
        <location evidence="1">Nucleus</location>
    </subcellularLocation>
</comment>
<comment type="caution">
    <text evidence="7">The sequence shown here is derived from an EMBL/GenBank/DDBJ whole genome shotgun (WGS) entry which is preliminary data.</text>
</comment>
<reference evidence="7 8" key="1">
    <citation type="submission" date="2018-06" db="EMBL/GenBank/DDBJ databases">
        <title>Genome analysis of cellulolytic fungus Trichoderma lentiforme CFAM-422.</title>
        <authorList>
            <person name="Steindorff A.S."/>
            <person name="Formighieri E.F."/>
            <person name="Midorikawa G.E.O."/>
            <person name="Tamietti M.S."/>
            <person name="Ramos E.Z."/>
            <person name="Silva A.S."/>
            <person name="Bon E.P.S."/>
            <person name="Mendes T.D."/>
            <person name="Damaso M.C.T."/>
            <person name="Favaro L.C.L."/>
        </authorList>
    </citation>
    <scope>NUCLEOTIDE SEQUENCE [LARGE SCALE GENOMIC DNA]</scope>
    <source>
        <strain evidence="7 8">CFAM-422</strain>
    </source>
</reference>
<dbReference type="CDD" id="cd12148">
    <property type="entry name" value="fungal_TF_MHR"/>
    <property type="match status" value="1"/>
</dbReference>
<keyword evidence="4" id="KW-0804">Transcription</keyword>
<protein>
    <recommendedName>
        <fullName evidence="6">Xylanolytic transcriptional activator regulatory domain-containing protein</fullName>
    </recommendedName>
</protein>
<evidence type="ECO:0000256" key="5">
    <source>
        <dbReference type="ARBA" id="ARBA00023242"/>
    </source>
</evidence>
<dbReference type="GO" id="GO:0003677">
    <property type="term" value="F:DNA binding"/>
    <property type="evidence" value="ECO:0007669"/>
    <property type="project" value="InterPro"/>
</dbReference>
<evidence type="ECO:0000256" key="4">
    <source>
        <dbReference type="ARBA" id="ARBA00023163"/>
    </source>
</evidence>
<dbReference type="AlphaFoldDB" id="A0A9P4XE97"/>
<dbReference type="Proteomes" id="UP000801864">
    <property type="component" value="Unassembled WGS sequence"/>
</dbReference>
<name>A0A9P4XE97_9HYPO</name>
<organism evidence="7 8">
    <name type="scientific">Trichoderma lentiforme</name>
    <dbReference type="NCBI Taxonomy" id="1567552"/>
    <lineage>
        <taxon>Eukaryota</taxon>
        <taxon>Fungi</taxon>
        <taxon>Dikarya</taxon>
        <taxon>Ascomycota</taxon>
        <taxon>Pezizomycotina</taxon>
        <taxon>Sordariomycetes</taxon>
        <taxon>Hypocreomycetidae</taxon>
        <taxon>Hypocreales</taxon>
        <taxon>Hypocreaceae</taxon>
        <taxon>Trichoderma</taxon>
    </lineage>
</organism>
<accession>A0A9P4XE97</accession>
<dbReference type="EMBL" id="QLNT01000011">
    <property type="protein sequence ID" value="KAF3070072.1"/>
    <property type="molecule type" value="Genomic_DNA"/>
</dbReference>
<sequence length="449" mass="50803">MGRKCDYQNRASVSKLQDATSPEPVTNHFPASYFLDPLLFSHYNVVLRVPNLPIPQEFLDVTGNAASVRKFAARYFVTIHAWFPILCRPKFYGNLMHQSTHQESDLVLLLVCMRLLCEPPKSKGYARSPTYCRIKQYFVELESAGVLTVKILQAQLLVAVYELAHAIYPAGHLTVGACARYGLALGLHKEGSLWEHSPSRWIDIEERHRAWWAILWLDRRGLCTEEPAEDWYLPVPDKNWNDGEFPTNPPHRLSAGLEVEMGIFARTAQTTHLLGRVLRHVSDTEMDPQFSREERRSLERALQSLLSLTIDEEKLSTSQYCSPIALSASALLVLHSHPEADALGAESRARSLAAMEALSRVILSFAHKFITGVKFKSDEASPLLLDIMYRSAAVFITLQQTHVCDEFRDCERVLIRAMEKLGVGWMATGVYLELLEARRLATVQLEIST</sequence>
<dbReference type="InterPro" id="IPR050815">
    <property type="entry name" value="TF_fung"/>
</dbReference>
<dbReference type="PANTHER" id="PTHR47338:SF20">
    <property type="entry name" value="ZN(II)2CYS6 TRANSCRIPTION FACTOR (EUROFUNG)"/>
    <property type="match status" value="1"/>
</dbReference>
<dbReference type="PANTHER" id="PTHR47338">
    <property type="entry name" value="ZN(II)2CYS6 TRANSCRIPTION FACTOR (EUROFUNG)-RELATED"/>
    <property type="match status" value="1"/>
</dbReference>
<keyword evidence="2" id="KW-0479">Metal-binding</keyword>